<protein>
    <submittedName>
        <fullName evidence="1">Uncharacterized protein</fullName>
    </submittedName>
</protein>
<accession>A0ABW1SXS3</accession>
<keyword evidence="2" id="KW-1185">Reference proteome</keyword>
<organism evidence="1 2">
    <name type="scientific">Longivirga aurantiaca</name>
    <dbReference type="NCBI Taxonomy" id="1837743"/>
    <lineage>
        <taxon>Bacteria</taxon>
        <taxon>Bacillati</taxon>
        <taxon>Actinomycetota</taxon>
        <taxon>Actinomycetes</taxon>
        <taxon>Sporichthyales</taxon>
        <taxon>Sporichthyaceae</taxon>
        <taxon>Longivirga</taxon>
    </lineage>
</organism>
<dbReference type="RefSeq" id="WP_386764104.1">
    <property type="nucleotide sequence ID" value="NZ_JBHSTI010000008.1"/>
</dbReference>
<comment type="caution">
    <text evidence="1">The sequence shown here is derived from an EMBL/GenBank/DDBJ whole genome shotgun (WGS) entry which is preliminary data.</text>
</comment>
<name>A0ABW1SXS3_9ACTN</name>
<evidence type="ECO:0000313" key="2">
    <source>
        <dbReference type="Proteomes" id="UP001596138"/>
    </source>
</evidence>
<dbReference type="Proteomes" id="UP001596138">
    <property type="component" value="Unassembled WGS sequence"/>
</dbReference>
<dbReference type="EMBL" id="JBHSTI010000008">
    <property type="protein sequence ID" value="MFC6237059.1"/>
    <property type="molecule type" value="Genomic_DNA"/>
</dbReference>
<sequence length="67" mass="7521">MGDDTARWTDDGGQPPEHSYAWFLTEVARADRAELRELWRLAVAKLGQDEASRVWQEALSASDASET</sequence>
<reference evidence="2" key="1">
    <citation type="journal article" date="2019" name="Int. J. Syst. Evol. Microbiol.">
        <title>The Global Catalogue of Microorganisms (GCM) 10K type strain sequencing project: providing services to taxonomists for standard genome sequencing and annotation.</title>
        <authorList>
            <consortium name="The Broad Institute Genomics Platform"/>
            <consortium name="The Broad Institute Genome Sequencing Center for Infectious Disease"/>
            <person name="Wu L."/>
            <person name="Ma J."/>
        </authorList>
    </citation>
    <scope>NUCLEOTIDE SEQUENCE [LARGE SCALE GENOMIC DNA]</scope>
    <source>
        <strain evidence="2">CGMCC 4.7317</strain>
    </source>
</reference>
<evidence type="ECO:0000313" key="1">
    <source>
        <dbReference type="EMBL" id="MFC6237059.1"/>
    </source>
</evidence>
<gene>
    <name evidence="1" type="ORF">ACFQGU_04165</name>
</gene>
<proteinExistence type="predicted"/>